<dbReference type="Gene3D" id="3.40.50.1820">
    <property type="entry name" value="alpha/beta hydrolase"/>
    <property type="match status" value="1"/>
</dbReference>
<dbReference type="AlphaFoldDB" id="A0A9Q9AQE6"/>
<keyword evidence="2 5" id="KW-0378">Hydrolase</keyword>
<dbReference type="EMBL" id="CP099421">
    <property type="protein sequence ID" value="USW52584.1"/>
    <property type="molecule type" value="Genomic_DNA"/>
</dbReference>
<organism evidence="5 6">
    <name type="scientific">Septoria linicola</name>
    <dbReference type="NCBI Taxonomy" id="215465"/>
    <lineage>
        <taxon>Eukaryota</taxon>
        <taxon>Fungi</taxon>
        <taxon>Dikarya</taxon>
        <taxon>Ascomycota</taxon>
        <taxon>Pezizomycotina</taxon>
        <taxon>Dothideomycetes</taxon>
        <taxon>Dothideomycetidae</taxon>
        <taxon>Mycosphaerellales</taxon>
        <taxon>Mycosphaerellaceae</taxon>
        <taxon>Septoria</taxon>
    </lineage>
</organism>
<evidence type="ECO:0000313" key="5">
    <source>
        <dbReference type="EMBL" id="USW52584.1"/>
    </source>
</evidence>
<gene>
    <name evidence="5" type="ORF">Slin15195_G059030</name>
</gene>
<evidence type="ECO:0000259" key="4">
    <source>
        <dbReference type="Pfam" id="PF08386"/>
    </source>
</evidence>
<keyword evidence="6" id="KW-1185">Reference proteome</keyword>
<evidence type="ECO:0000313" key="6">
    <source>
        <dbReference type="Proteomes" id="UP001056384"/>
    </source>
</evidence>
<dbReference type="OrthoDB" id="425534at2759"/>
<dbReference type="PANTHER" id="PTHR43248">
    <property type="entry name" value="2-SUCCINYL-6-HYDROXY-2,4-CYCLOHEXADIENE-1-CARBOXYLATE SYNTHASE"/>
    <property type="match status" value="1"/>
</dbReference>
<name>A0A9Q9AQE6_9PEZI</name>
<comment type="similarity">
    <text evidence="1">Belongs to the peptidase S33 family.</text>
</comment>
<dbReference type="InterPro" id="IPR051601">
    <property type="entry name" value="Serine_prot/Carboxylest_S33"/>
</dbReference>
<accession>A0A9Q9AQE6</accession>
<feature type="domain" description="Peptidase S33 tripeptidyl aminopeptidase-like C-terminal" evidence="4">
    <location>
        <begin position="449"/>
        <end position="536"/>
    </location>
</feature>
<evidence type="ECO:0000259" key="3">
    <source>
        <dbReference type="Pfam" id="PF00561"/>
    </source>
</evidence>
<sequence>MYEKLPLNEDYATAGHEIPHPQSSWSRRLVAVTLAAILLLSSPWSPSLPKLTPQPHHCDRLTRYAGENISWEKVGEIEGRRLEQSRILVPMDQFNATNSGDKTFNISLIRLRGKDGSPNLLLNPGGPGGSGAEFVYRRGKQLSEIVGDDYHLLSFDPRGINGSTPLATCYPTKEAGRELSYVRDLELIHDSPETYAWTQTYVRACADTMDEHGAYINTVQTAADMNSILNAVGQEKMAYWGFSYGTVLGQTYASLFPNRSHRVIIDGVVNNFVWYGDYYDAESFTNTEDVLEGFFDECIKAGKNCSLSSHASSKEELHHVVFDLLADLKEQPLSVYVNNSNYGLLTYGNLLYDGIFPSLYKPASWYSLADNIAKLLSGNATDAWLAYGKNGGFGLEGDANRFVTVNDGLSGAAAGWPQDRETLLEQIIPLANKSLFSPTENGEYYVRQQWTLPRTHNFTQKSGIETSHPLLVLSTSYDPICPLISAKTAYHAFDGAGLVEVKGYGHCSVAVTSNCLAKHVRSFLYNGTVPKGHVTCDVDGPYFIKPEEDGKVVAQTYFEDPEDRKIHLAQMEMARDWQW</sequence>
<evidence type="ECO:0000256" key="1">
    <source>
        <dbReference type="ARBA" id="ARBA00010088"/>
    </source>
</evidence>
<dbReference type="Pfam" id="PF00561">
    <property type="entry name" value="Abhydrolase_1"/>
    <property type="match status" value="1"/>
</dbReference>
<dbReference type="SUPFAM" id="SSF53474">
    <property type="entry name" value="alpha/beta-Hydrolases"/>
    <property type="match status" value="1"/>
</dbReference>
<protein>
    <submittedName>
        <fullName evidence="5">Alpha/beta hydrolase-1</fullName>
    </submittedName>
</protein>
<dbReference type="GO" id="GO:0016787">
    <property type="term" value="F:hydrolase activity"/>
    <property type="evidence" value="ECO:0007669"/>
    <property type="project" value="UniProtKB-KW"/>
</dbReference>
<proteinExistence type="inferred from homology"/>
<feature type="domain" description="AB hydrolase-1" evidence="3">
    <location>
        <begin position="118"/>
        <end position="278"/>
    </location>
</feature>
<dbReference type="Pfam" id="PF08386">
    <property type="entry name" value="Abhydrolase_4"/>
    <property type="match status" value="1"/>
</dbReference>
<dbReference type="PANTHER" id="PTHR43248:SF25">
    <property type="entry name" value="AB HYDROLASE-1 DOMAIN-CONTAINING PROTEIN-RELATED"/>
    <property type="match status" value="1"/>
</dbReference>
<dbReference type="InterPro" id="IPR000073">
    <property type="entry name" value="AB_hydrolase_1"/>
</dbReference>
<dbReference type="InterPro" id="IPR013595">
    <property type="entry name" value="Pept_S33_TAP-like_C"/>
</dbReference>
<dbReference type="InterPro" id="IPR029058">
    <property type="entry name" value="AB_hydrolase_fold"/>
</dbReference>
<evidence type="ECO:0000256" key="2">
    <source>
        <dbReference type="ARBA" id="ARBA00022801"/>
    </source>
</evidence>
<dbReference type="Proteomes" id="UP001056384">
    <property type="component" value="Chromosome 4"/>
</dbReference>
<reference evidence="5" key="1">
    <citation type="submission" date="2022-06" db="EMBL/GenBank/DDBJ databases">
        <title>Complete genome sequences of two strains of the flax pathogen Septoria linicola.</title>
        <authorList>
            <person name="Lapalu N."/>
            <person name="Simon A."/>
            <person name="Demenou B."/>
            <person name="Paumier D."/>
            <person name="Guillot M.-P."/>
            <person name="Gout L."/>
            <person name="Valade R."/>
        </authorList>
    </citation>
    <scope>NUCLEOTIDE SEQUENCE</scope>
    <source>
        <strain evidence="5">SE15195</strain>
    </source>
</reference>